<dbReference type="InterPro" id="IPR009081">
    <property type="entry name" value="PP-bd_ACP"/>
</dbReference>
<dbReference type="FunFam" id="3.40.50.980:FF:000001">
    <property type="entry name" value="Non-ribosomal peptide synthetase"/>
    <property type="match status" value="1"/>
</dbReference>
<evidence type="ECO:0000259" key="9">
    <source>
        <dbReference type="PROSITE" id="PS50075"/>
    </source>
</evidence>
<keyword evidence="4" id="KW-0597">Phosphoprotein</keyword>
<dbReference type="GO" id="GO:0016874">
    <property type="term" value="F:ligase activity"/>
    <property type="evidence" value="ECO:0007669"/>
    <property type="project" value="UniProtKB-KW"/>
</dbReference>
<organism evidence="10 11">
    <name type="scientific">Phaeosphaeria nodorum (strain SN15 / ATCC MYA-4574 / FGSC 10173)</name>
    <name type="common">Glume blotch fungus</name>
    <name type="synonym">Parastagonospora nodorum</name>
    <dbReference type="NCBI Taxonomy" id="321614"/>
    <lineage>
        <taxon>Eukaryota</taxon>
        <taxon>Fungi</taxon>
        <taxon>Dikarya</taxon>
        <taxon>Ascomycota</taxon>
        <taxon>Pezizomycotina</taxon>
        <taxon>Dothideomycetes</taxon>
        <taxon>Pleosporomycetidae</taxon>
        <taxon>Pleosporales</taxon>
        <taxon>Pleosporineae</taxon>
        <taxon>Phaeosphaeriaceae</taxon>
        <taxon>Parastagonospora</taxon>
    </lineage>
</organism>
<dbReference type="InterPro" id="IPR036736">
    <property type="entry name" value="ACP-like_sf"/>
</dbReference>
<dbReference type="FunFam" id="3.30.559.10:FF:000070">
    <property type="entry name" value="Hydroxamate-type ferrichrome siderophore peptide synthetase"/>
    <property type="match status" value="1"/>
</dbReference>
<comment type="similarity">
    <text evidence="7">Belongs to the NRP synthetase family.</text>
</comment>
<comment type="similarity">
    <text evidence="2">Belongs to the ATP-dependent AMP-binding enzyme family.</text>
</comment>
<evidence type="ECO:0000256" key="4">
    <source>
        <dbReference type="ARBA" id="ARBA00022553"/>
    </source>
</evidence>
<dbReference type="FunFam" id="3.30.300.30:FF:000033">
    <property type="entry name" value="Nonribosomal siderophore peptide synthase SidC"/>
    <property type="match status" value="1"/>
</dbReference>
<evidence type="ECO:0000256" key="7">
    <source>
        <dbReference type="ARBA" id="ARBA00029454"/>
    </source>
</evidence>
<dbReference type="Gene3D" id="3.40.50.12780">
    <property type="entry name" value="N-terminal domain of ligase-like"/>
    <property type="match status" value="4"/>
</dbReference>
<dbReference type="InterPro" id="IPR001242">
    <property type="entry name" value="Condensation_dom"/>
</dbReference>
<dbReference type="InterPro" id="IPR020845">
    <property type="entry name" value="AMP-binding_CS"/>
</dbReference>
<dbReference type="FunFam" id="3.30.559.30:FF:000035">
    <property type="entry name" value="Hydroxamate-type ferrichrome siderophore peptide synthetase"/>
    <property type="match status" value="1"/>
</dbReference>
<evidence type="ECO:0000256" key="1">
    <source>
        <dbReference type="ARBA" id="ARBA00004924"/>
    </source>
</evidence>
<feature type="compositionally biased region" description="Basic and acidic residues" evidence="8">
    <location>
        <begin position="4589"/>
        <end position="4602"/>
    </location>
</feature>
<dbReference type="FunFam" id="3.30.559.30:FF:000030">
    <property type="entry name" value="Hydroxamate-type ferrichrome siderophore peptide synthetase"/>
    <property type="match status" value="1"/>
</dbReference>
<evidence type="ECO:0000313" key="11">
    <source>
        <dbReference type="Proteomes" id="UP000663193"/>
    </source>
</evidence>
<dbReference type="PROSITE" id="PS50075">
    <property type="entry name" value="CARRIER"/>
    <property type="match status" value="4"/>
</dbReference>
<dbReference type="InterPro" id="IPR023213">
    <property type="entry name" value="CAT-like_dom_sf"/>
</dbReference>
<gene>
    <name evidence="10" type="ORF">JI435_021340</name>
</gene>
<dbReference type="Gene3D" id="1.10.1200.10">
    <property type="entry name" value="ACP-like"/>
    <property type="match status" value="6"/>
</dbReference>
<dbReference type="GO" id="GO:0031177">
    <property type="term" value="F:phosphopantetheine binding"/>
    <property type="evidence" value="ECO:0007669"/>
    <property type="project" value="InterPro"/>
</dbReference>
<feature type="domain" description="Carrier" evidence="9">
    <location>
        <begin position="4278"/>
        <end position="4354"/>
    </location>
</feature>
<dbReference type="SMART" id="SM00823">
    <property type="entry name" value="PKS_PP"/>
    <property type="match status" value="5"/>
</dbReference>
<feature type="domain" description="Carrier" evidence="9">
    <location>
        <begin position="1588"/>
        <end position="1665"/>
    </location>
</feature>
<feature type="region of interest" description="Disordered" evidence="8">
    <location>
        <begin position="4583"/>
        <end position="4602"/>
    </location>
</feature>
<dbReference type="PROSITE" id="PS00012">
    <property type="entry name" value="PHOSPHOPANTETHEINE"/>
    <property type="match status" value="4"/>
</dbReference>
<dbReference type="PROSITE" id="PS00455">
    <property type="entry name" value="AMP_BINDING"/>
    <property type="match status" value="1"/>
</dbReference>
<dbReference type="SUPFAM" id="SSF47336">
    <property type="entry name" value="ACP-like"/>
    <property type="match status" value="5"/>
</dbReference>
<keyword evidence="11" id="KW-1185">Reference proteome</keyword>
<dbReference type="Gene3D" id="3.30.559.30">
    <property type="entry name" value="Nonribosomal peptide synthetase, condensation domain"/>
    <property type="match status" value="6"/>
</dbReference>
<evidence type="ECO:0000256" key="6">
    <source>
        <dbReference type="ARBA" id="ARBA00022737"/>
    </source>
</evidence>
<evidence type="ECO:0000313" key="10">
    <source>
        <dbReference type="EMBL" id="QRC91965.1"/>
    </source>
</evidence>
<dbReference type="PANTHER" id="PTHR45527">
    <property type="entry name" value="NONRIBOSOMAL PEPTIDE SYNTHETASE"/>
    <property type="match status" value="1"/>
</dbReference>
<dbReference type="FunFam" id="3.30.559.10:FF:000055">
    <property type="entry name" value="Nonribosomal peptide synthetase sidC"/>
    <property type="match status" value="1"/>
</dbReference>
<dbReference type="InterPro" id="IPR000873">
    <property type="entry name" value="AMP-dep_synth/lig_dom"/>
</dbReference>
<evidence type="ECO:0000256" key="3">
    <source>
        <dbReference type="ARBA" id="ARBA00022450"/>
    </source>
</evidence>
<dbReference type="InterPro" id="IPR020806">
    <property type="entry name" value="PKS_PP-bd"/>
</dbReference>
<dbReference type="Gene3D" id="3.30.300.30">
    <property type="match status" value="4"/>
</dbReference>
<protein>
    <recommendedName>
        <fullName evidence="9">Carrier domain-containing protein</fullName>
    </recommendedName>
</protein>
<dbReference type="CDD" id="cd19542">
    <property type="entry name" value="CT_NRPS-like"/>
    <property type="match status" value="2"/>
</dbReference>
<dbReference type="NCBIfam" id="NF003417">
    <property type="entry name" value="PRK04813.1"/>
    <property type="match status" value="4"/>
</dbReference>
<dbReference type="GO" id="GO:0010106">
    <property type="term" value="P:cellular response to iron ion starvation"/>
    <property type="evidence" value="ECO:0007669"/>
    <property type="project" value="UniProtKB-ARBA"/>
</dbReference>
<proteinExistence type="inferred from homology"/>
<sequence length="5376" mass="597901">MLSIINEAPTRIEGPDLLHDLVAPSSSAVAIDFLENGSKRRKFSYKTLHTLSDAIAQNITRSLEKLENASAIIPVLLPQCPELYIVLLAILKAGRAFCPLNLDTPTERLNFILEDISAGLIITTSACGGHLATEKSIIKMYIDEIPLHETTTLPPTKSNVNTNALAYVLYTSGSTGLPKAVSVSHRAVTQSLLAHDRHIPHFSRFLQFAAPTFDVSIFETFFPFYRGCTLTSRTRVDMLNNLPETMHLLDVDAAELTPTVVSNLLHGRASVPGLKLLLTIGEMLTQDVVEEYGGTDTQDSILWAMYGPTEAAIHCTLQPRMMSDASTQTIGFPLDTVSVFVVAPLGEGDISSSFSILPAGQEGELAVGGPQVAEEYLNRPELTAKAFTHHPEYGYVYRTGDRARLLSNGTIMCLGRVATGQVKFRGQRVELGEIEQTVLKLDGCRAATVMVIEESLVAFCATGSRELSSADVIQTCKQWLPQVMIPSDVIFMQYMPQLPSGKIDQKSLVAMYKERPHHNGTKTAYLSNGSEHKLLDLLRLHLKQSLNQESILASAGLDSLRAIRLATVLRASGYQLSAIQILSATTVGDLVRIAKDAKRSNGIEPNTATDFQEFAPRNIPELEQRLPDIACILPCTPLQEALLTETAINPSAYCNWVEVELSQRHSFERIQAALLRLAHDNEILRSGFHPADSEKHTFMQVIWERLEDSHVQNVRNFTKTYALSSHEFLLRPLYVQVMTHRERPRLLFQIHHALYDGWSMDLMLQDLMETLDGLKVRPRPQYREIIKYHIGYYDVLKETDKMYWTDLLRDRSEVMLPNYNGKVIDKSPARSLSGRSTVNIQTLHARSQCLMISPQVYFQAAVAYVQSLYLGTSDVVIGNVTSGRTIPVSGIEDIIGPCIASLPFRLHFTQLPKALNILRETHRLNREALTHCALPLREIAKAVSTRRATRLFDVLFVWQQALQTASTTATSAHIIDSADELEFKLTLEFEPRSDHISYRATFDPSTIPEHQVNYLFWQIDAVVDLFLENVDCATADIAMCFQAELHSIANPVPRQISLHHGPAHAVEQWASTTPDREALVMSHRVNGSMQVEGYLTYAALNRLANQVARVLIHQGACPGCLVGVIMDKSINLYVAILAVLKIGAGYLPLVPDLPRERTKLILNEAQVTLCISESSASAHLDKSTSSKTINLDKIDVSLYLDDNLGIPYDGASVAYAVFTSGSTGTPKGVLVTHENLMSNLSYLSTVYPYSEGSKLLQSCSQAFDVSVFEIFFSWHVGICLCTARKDDLFSDLEGAINQLGITHLSLTPTVAALIDPDNVPQVKFLVTAGEAVTEHVRRKWAGRGLYQGYGPSETTNICTVRSSVSTSDLINNIGKPFDNTSAFVLDPTSETVLPRGAVGELCFGGYQVFQGYLNRPDLTAAKIINHPTYGRLYRSGDLGVMLADESILFTGRLDDQVKIRGQRVELGEISSTILDHGCVRDCTTLLLRDSSRPEILVTFWVPSVSEEGPFKIMKGRDFHAEIISIFDSLLNRLPAYMVPSYLVPVSRLPMTAQGKIDKRNLGRNFRELTEDMKAGTTVSQDVLTDEIGLSTSWEIQVADHLAEILGISVENINRNSSFFQLGLDSVSAIKLSNRLRKETLGDFTISAILKNPTVAHLEQLKAKCKRGNHTLNGTRPGTEDAIIPSETARIRTWFDKKDVAIAKIYPCTPLQEAMLSTGHSTATTSYSNVMAFFVKGDVLRLQQCWALMAQRHEILRTSFVATSDPSHAFAQVVLQDANLIWDEITWTREAFHVANKTVADLLQVNKPPVWLALARSNTSTRLLFCCHHAVYDGIAIQTLLNEVQEAYRDHKLPSPLSYDVYLQQMLLQNLAEADQFWTATFQDFEPTAFPDLTGRVHKELYTAAAWRRQLQLPLSTIRQACQNTSMTLLSVIHATWAKLLHYYTGESDACFGNVVSGRALSGHDLDRLVAPCFNTLPVRINFDFSNDNLALAQQVHTFNVESIDFQLTPLRRIQGLVLKDGGRLFDTLVILQQQSEPLDTTIWELEEDRGVMDLPLVCEISQNDTEDRLDLILHYHDSILSEREVTLVAETFEASLATIIHEPHAPAHDTISFPKHLQAESNCKLKDPEIRSQFLHSGLERNAEASPKRIALDFLHADGTRTTWSFQSLNDRANGIARMLMNLGVKPEDIIPVHIPKSPSFYASILGILKAGAAFAPIHPGLPEARRKLMLQDLGAQYVLCTAGFTPPTTTCEAILVDAEGPKTWPEGNPAVKDLTSSNLAYCIFTSGSTGVPKAVSMEHSAPIQTIECSKSLVPWTTSSRLLQYAATTFDMCYYDCFLAWTLGFTLCAAEQDTMLNDLSKMINILDSDLLDLTPSVAASLERCEVPNVKWLYCIGEAMTSNIVKEWEGACVNSYGPSEAAFCTTICPVSQSFKPSVIGRPFSSTEFAIFPSKGDGLLPLLSVGELYIGGTQLARGYHGRPELTKEKFVTRSGRRFYRSGDVVRMLSDGNFEFIGRTDDQIKIRGLRVELGEINNILHGAHPDVQAAATQIMRKDDAAKEQLVAFLVAKRSVDEVEGEEIRRQLGQVAKDRLPLYMVPQFFIFVDKIHRSLAGKIDKKALTEIFRISVDANSLPNGISNLSSEHQWTIFESRIRDVFAHLSSSAPEDISPTTTIYQLGLDSISAVQVAAVLRREGHLVNAADVMRYLTCTDLAAFLNHNAAAEQPAAATFDFQKFDTKHRPSVLASCNVANEDIVAIRPCTPLQRGMISQMLAKEGAIYINYLRLDLKPGTDTNRLKKAWEIAAHAHMMLRTGFAHIQDKSHSFGMIEYAPNCLALPWDAPIKNAASVATEVWLEKLQREMARELHRPLWHVRIGQDNHTQFLDLVIFHGLFDAQSLQSVFQDVIAAYHDQQIESPVGLDPIIDGVLQRSTAYGDHGKEFWTQLGKQGAPCRFPNLAPLRYKPQSSAVRTHRSSRSLSDIEGACRQANTTLQAAGVVSWLSLIAAYTGETFATCGVVLSGRDFEIAESAVFPCINTVPVSHKVTEDTEQMLSAITKLMAEVQQHQHIPLNDIQRLMGFSNEPLFDTIFAYQKLSTRKDLNNIWNIVDERATIEYPLSIELEPKGDFLEYRLTFLPHLIPQGQAKVMLEQLDHLLECFISHGKAANIADMTLYSIAPAMEPELPSEAQFLHDFVESTAMKYPGRVAFEFANSIHEGENHKQRWTYSQLNAEGNRVANLLIANAVQPGDLVCVCFDKCPEASFAMLGILKAGAAFVAIDPGAPAARQAFITRDSGATAVLSMSAQSAQFIKDVQVPVLNLDETKPSSYSSAKPSLGRDLSPQDRSYCLYTSGTTGTPKACELTHENAVQALLAFQRLFDGHWNSESRWLQFASFHFDVSVLEQYWSWSVGICVVSAPRDVIFEDLADSINTLDITHIDLTPSLAQILHPDDVPSLCKGVFITGGESLKQEILNVWGPKGVIYNGYGPTEATIGCTMYTRVPANGKPSNIGKQFDNVGTFVLKPGTDIPVLRGGVGELCVSGKLVGKGYLKRKDLTAKGFPHLKRFNERVYRTGDLVRILYDGTFDFLGRADDQVKLRGQRLEIGEINSVIRQSNKSISDVATLVLKHPGQQKEQLVTFVIHGQATRQCNVLLASASEMMTVRDACHDNLPPYMIPTHFVPLTSMPLNINNKADAKKLKELYESLSAADLSKLSTSSDEYNQSWSDEERRLQDVLIKELHVNEDTIGKETSFFELGMDSISVIDVVRAMKQAGITSVTASLIMKHSTIRRLAKALSDETHRSSDRASVLAAQQAIAAMQHRHRRAVARALSISTHDIEAVAPCTPLQQGMIARSLDNDNGLYFNTFVFQLSKEINHEKLRAAWQVVHASAQILRTVFANTEDGYVQVVLRDVGSPWASNQPQHPYKGESLNGCLSRIHGDWVRSNTDQFGRPFELRLVQTQEKQILVIHIFHGLYDGISIELIFKAVWDAYNGRESNDIAPSFLSALPHGPLKVLDGAKAFWQEQISQDVSSHFLTRPPADFSGKVTKVTREMQDLGALESTRRKLNVTAQAIAQACWLDVLKGHVKAALTIGIVVSGRSIDLENADRIMGPMFNTIPYQNSHQHSETWESLIKRVHDFNVAAHPYQHTPLRDIMKWCKVDRSQSLFDNLFVYQVAQTSQACIKNDFWELLDGDTVADYPLAFEVEQGPNEKWSLTLVAQNHVLDEATSNVLLDRFEGALHQALTEPTATLETLLPPNGTIETIPEASNGLILPLNGTEKFAWTKEANVLRESLAELTSSELQSIDQSTSVFELGLDSIDAIKLSSKLKKQGIDLPVSGIMRGLTIAKMLAHIKRPADIEEDEISNDSEFQARKHELVGHAKRQGFSTDQIENVLPLTPLQEAMVVEMITSEFTRYYNFDVMKIDQDTDIERLKVAWTLVVQATPILRTSFVEVEEPDIEESYAQIIHAKPHPFWKEKTLDSEPDFSALFEEVRQEVSNAKSSSPPFHILLIRSTGQNYLLLAIAHALYDGWSLGLLHADVKSAYDGILKPRPSYQKTLSKILTRPEDNASDFWGDYLDQAEPSAFKRRPRAAKEKTDTVHRAERESTVSAASLTEFAKKSNVSLQTLGQSVFAVVLASYVQSLDVVFGSVLSGRDDETTLQLLFPTMNTIVVRTILHGTRIELVRHVQENFTSLKQWQHFPLRQALECAGQNGGLFESLFIYQKSMRKIEDLRPLYTSIAGHSDVEYPVCVEMEVVDGRLLWRCAVKDEVFDEDSAQELLDRLDRVLSEIMLQPDSPVIDFTSQGTSLCGLPPFDTDGRKDTVPAVRWSEITGQRQGQPREETIFAIREALAITAELSDEDVTDEMTIFHIGLDSISAIKVSSLLRKKRIILSVGDMLRAGTVINMARVADARFSQQPEQNKNTTSTIKHALQGLDHDDILNRANSEECMIKSLEEVQILPATAGQTYMLSMWLNTRGSNFFPEFTYSLSGKVSFRKLQDAWTSLVATSPILRTYIIAMQDPLVPYLQLVRKTEGNESRVFEITEHAEEKSSTGQPWAQLYAAQAEDGWTLKLKIHHALYDGVSLPILMQQLQAICNNGTEPRPNKTFEELVASSLGSQLRNSFWKSYFDGVSQTRLSQPQRSVNIRSEVFIPSLMPTKALEDSARQNGISIQALFLACYARLYATLTKTPPEQDIILGIYLANRSLPISGIESAAIPTVNLLPLRVRTPFQQHTVESAKRIQQDLQNIGGLTNATTSLWEIKNWTGVVVDTFVNFLTLPDAGKTHDGEGVTIAPTSDWSEGVNRVKEHEEMFQDGDEERMRTLRNESVNSAYLHAIDIEATVRNGMLDVGVFAPVEMLDLAASNKLLEDLQAELGGI</sequence>
<dbReference type="VEuPathDB" id="FungiDB:JI435_021340"/>
<comment type="pathway">
    <text evidence="1">Siderophore biosynthesis.</text>
</comment>
<dbReference type="SUPFAM" id="SSF56801">
    <property type="entry name" value="Acetyl-CoA synthetase-like"/>
    <property type="match status" value="4"/>
</dbReference>
<dbReference type="SUPFAM" id="SSF52777">
    <property type="entry name" value="CoA-dependent acyltransferases"/>
    <property type="match status" value="12"/>
</dbReference>
<evidence type="ECO:0000256" key="8">
    <source>
        <dbReference type="SAM" id="MobiDB-lite"/>
    </source>
</evidence>
<keyword evidence="6" id="KW-0677">Repeat</keyword>
<dbReference type="Gene3D" id="3.30.559.10">
    <property type="entry name" value="Chloramphenicol acetyltransferase-like domain"/>
    <property type="match status" value="6"/>
</dbReference>
<dbReference type="OrthoDB" id="416786at2759"/>
<evidence type="ECO:0000256" key="5">
    <source>
        <dbReference type="ARBA" id="ARBA00022598"/>
    </source>
</evidence>
<dbReference type="InterPro" id="IPR006162">
    <property type="entry name" value="Ppantetheine_attach_site"/>
</dbReference>
<dbReference type="Pfam" id="PF00550">
    <property type="entry name" value="PP-binding"/>
    <property type="match status" value="5"/>
</dbReference>
<keyword evidence="5" id="KW-0436">Ligase</keyword>
<feature type="domain" description="Carrier" evidence="9">
    <location>
        <begin position="2647"/>
        <end position="2720"/>
    </location>
</feature>
<dbReference type="SMART" id="SM01294">
    <property type="entry name" value="PKS_PP_betabranch"/>
    <property type="match status" value="1"/>
</dbReference>
<dbReference type="FunFam" id="3.30.300.30:FF:000101">
    <property type="entry name" value="Uncharacterized protein"/>
    <property type="match status" value="1"/>
</dbReference>
<feature type="domain" description="Carrier" evidence="9">
    <location>
        <begin position="3722"/>
        <end position="3796"/>
    </location>
</feature>
<dbReference type="FunFam" id="1.10.1200.10:FF:000018">
    <property type="entry name" value="Nonribosomal siderophore peptide synthase SidC"/>
    <property type="match status" value="1"/>
</dbReference>
<dbReference type="CDD" id="cd05918">
    <property type="entry name" value="A_NRPS_SidN3_like"/>
    <property type="match status" value="3"/>
</dbReference>
<dbReference type="GO" id="GO:0031169">
    <property type="term" value="P:ferrichrome biosynthetic process"/>
    <property type="evidence" value="ECO:0007669"/>
    <property type="project" value="UniProtKB-ARBA"/>
</dbReference>
<dbReference type="InterPro" id="IPR045851">
    <property type="entry name" value="AMP-bd_C_sf"/>
</dbReference>
<dbReference type="FunFam" id="3.30.300.30:FF:000015">
    <property type="entry name" value="Nonribosomal peptide synthase SidD"/>
    <property type="match status" value="1"/>
</dbReference>
<dbReference type="Pfam" id="PF00668">
    <property type="entry name" value="Condensation"/>
    <property type="match status" value="6"/>
</dbReference>
<dbReference type="FunFam" id="3.40.50.12780:FF:000024">
    <property type="entry name" value="Nonribosomal siderophore peptide synthase SidC"/>
    <property type="match status" value="2"/>
</dbReference>
<dbReference type="Pfam" id="PF00501">
    <property type="entry name" value="AMP-binding"/>
    <property type="match status" value="4"/>
</dbReference>
<dbReference type="InterPro" id="IPR042099">
    <property type="entry name" value="ANL_N_sf"/>
</dbReference>
<keyword evidence="3" id="KW-0596">Phosphopantetheine</keyword>
<name>A0A7U2HU50_PHANO</name>
<dbReference type="InterPro" id="IPR010071">
    <property type="entry name" value="AA_adenyl_dom"/>
</dbReference>
<dbReference type="EMBL" id="CP069024">
    <property type="protein sequence ID" value="QRC91965.1"/>
    <property type="molecule type" value="Genomic_DNA"/>
</dbReference>
<dbReference type="NCBIfam" id="TIGR01733">
    <property type="entry name" value="AA-adenyl-dom"/>
    <property type="match status" value="3"/>
</dbReference>
<dbReference type="PANTHER" id="PTHR45527:SF1">
    <property type="entry name" value="FATTY ACID SYNTHASE"/>
    <property type="match status" value="1"/>
</dbReference>
<reference evidence="11" key="1">
    <citation type="journal article" date="2021" name="BMC Genomics">
        <title>Chromosome-level genome assembly and manually-curated proteome of model necrotroph Parastagonospora nodorum Sn15 reveals a genome-wide trove of candidate effector homologs, and redundancy of virulence-related functions within an accessory chromosome.</title>
        <authorList>
            <person name="Bertazzoni S."/>
            <person name="Jones D.A.B."/>
            <person name="Phan H.T."/>
            <person name="Tan K.-C."/>
            <person name="Hane J.K."/>
        </authorList>
    </citation>
    <scope>NUCLEOTIDE SEQUENCE [LARGE SCALE GENOMIC DNA]</scope>
    <source>
        <strain evidence="11">SN15 / ATCC MYA-4574 / FGSC 10173)</strain>
    </source>
</reference>
<accession>A0A7U2HU50</accession>
<evidence type="ECO:0000256" key="2">
    <source>
        <dbReference type="ARBA" id="ARBA00006432"/>
    </source>
</evidence>
<dbReference type="Proteomes" id="UP000663193">
    <property type="component" value="Chromosome 2"/>
</dbReference>